<dbReference type="Proteomes" id="UP000002012">
    <property type="component" value="Chromosome"/>
</dbReference>
<evidence type="ECO:0000256" key="4">
    <source>
        <dbReference type="ARBA" id="ARBA00022842"/>
    </source>
</evidence>
<dbReference type="InterPro" id="IPR000086">
    <property type="entry name" value="NUDIX_hydrolase_dom"/>
</dbReference>
<evidence type="ECO:0000256" key="1">
    <source>
        <dbReference type="ARBA" id="ARBA00001946"/>
    </source>
</evidence>
<dbReference type="HOGENOM" id="CLU_037162_8_1_0"/>
<evidence type="ECO:0000313" key="7">
    <source>
        <dbReference type="Proteomes" id="UP000002012"/>
    </source>
</evidence>
<dbReference type="GO" id="GO:0016462">
    <property type="term" value="F:pyrophosphatase activity"/>
    <property type="evidence" value="ECO:0007669"/>
    <property type="project" value="InterPro"/>
</dbReference>
<dbReference type="PANTHER" id="PTHR12629">
    <property type="entry name" value="DIPHOSPHOINOSITOL POLYPHOSPHATE PHOSPHOHYDROLASE"/>
    <property type="match status" value="1"/>
</dbReference>
<accession>D4H6L6</accession>
<dbReference type="CDD" id="cd04666">
    <property type="entry name" value="NUDIX_DIPP2_like_Nudt4"/>
    <property type="match status" value="1"/>
</dbReference>
<dbReference type="InterPro" id="IPR047198">
    <property type="entry name" value="DDP-like_NUDIX"/>
</dbReference>
<comment type="cofactor">
    <cofactor evidence="1">
        <name>Mg(2+)</name>
        <dbReference type="ChEBI" id="CHEBI:18420"/>
    </cofactor>
</comment>
<evidence type="ECO:0000259" key="5">
    <source>
        <dbReference type="PROSITE" id="PS51462"/>
    </source>
</evidence>
<dbReference type="Gene3D" id="3.90.79.10">
    <property type="entry name" value="Nucleoside Triphosphate Pyrophosphohydrolase"/>
    <property type="match status" value="1"/>
</dbReference>
<evidence type="ECO:0000313" key="6">
    <source>
        <dbReference type="EMBL" id="ADD69690.1"/>
    </source>
</evidence>
<gene>
    <name evidence="6" type="ordered locus">Dacet_2940</name>
</gene>
<dbReference type="STRING" id="522772.Dacet_2940"/>
<keyword evidence="3 6" id="KW-0378">Hydrolase</keyword>
<dbReference type="AlphaFoldDB" id="D4H6L6"/>
<evidence type="ECO:0000256" key="3">
    <source>
        <dbReference type="ARBA" id="ARBA00022801"/>
    </source>
</evidence>
<sequence>MTFSAVPEYFYRQSGAIPYRVKNGELQVLLITSRKSRKWIIPKGVVEPYMTPQESAAQEAYEEAGVFGRVWDEPVGVYEVEKWGGLCTVTVFPMLVTKVYEDWMEGNFRKRKWFKAEKAIDAAGKQKLRALIKKFVKEFSVKI</sequence>
<dbReference type="PANTHER" id="PTHR12629:SF0">
    <property type="entry name" value="DIPHOSPHOINOSITOL-POLYPHOSPHATE DIPHOSPHATASE"/>
    <property type="match status" value="1"/>
</dbReference>
<reference evidence="6 7" key="1">
    <citation type="journal article" date="2010" name="Stand. Genomic Sci.">
        <title>Complete genome sequence of Denitrovibrio acetiphilus type strain (N2460).</title>
        <authorList>
            <person name="Kiss H."/>
            <person name="Lang E."/>
            <person name="Lapidus A."/>
            <person name="Copeland A."/>
            <person name="Nolan M."/>
            <person name="Glavina Del Rio T."/>
            <person name="Chen F."/>
            <person name="Lucas S."/>
            <person name="Tice H."/>
            <person name="Cheng J.F."/>
            <person name="Han C."/>
            <person name="Goodwin L."/>
            <person name="Pitluck S."/>
            <person name="Liolios K."/>
            <person name="Pati A."/>
            <person name="Ivanova N."/>
            <person name="Mavromatis K."/>
            <person name="Chen A."/>
            <person name="Palaniappan K."/>
            <person name="Land M."/>
            <person name="Hauser L."/>
            <person name="Chang Y.J."/>
            <person name="Jeffries C.D."/>
            <person name="Detter J.C."/>
            <person name="Brettin T."/>
            <person name="Spring S."/>
            <person name="Rohde M."/>
            <person name="Goker M."/>
            <person name="Woyke T."/>
            <person name="Bristow J."/>
            <person name="Eisen J.A."/>
            <person name="Markowitz V."/>
            <person name="Hugenholtz P."/>
            <person name="Kyrpides N.C."/>
            <person name="Klenk H.P."/>
        </authorList>
    </citation>
    <scope>NUCLEOTIDE SEQUENCE [LARGE SCALE GENOMIC DNA]</scope>
    <source>
        <strain evidence="7">DSM 12809 / NBRC 114555 / N2460</strain>
    </source>
</reference>
<keyword evidence="2" id="KW-0479">Metal-binding</keyword>
<dbReference type="EMBL" id="CP001968">
    <property type="protein sequence ID" value="ADD69690.1"/>
    <property type="molecule type" value="Genomic_DNA"/>
</dbReference>
<dbReference type="RefSeq" id="WP_013012175.1">
    <property type="nucleotide sequence ID" value="NC_013943.1"/>
</dbReference>
<proteinExistence type="predicted"/>
<dbReference type="eggNOG" id="COG0494">
    <property type="taxonomic scope" value="Bacteria"/>
</dbReference>
<dbReference type="KEGG" id="dap:Dacet_2940"/>
<dbReference type="GO" id="GO:0046872">
    <property type="term" value="F:metal ion binding"/>
    <property type="evidence" value="ECO:0007669"/>
    <property type="project" value="UniProtKB-KW"/>
</dbReference>
<dbReference type="SUPFAM" id="SSF55811">
    <property type="entry name" value="Nudix"/>
    <property type="match status" value="1"/>
</dbReference>
<feature type="domain" description="Nudix hydrolase" evidence="5">
    <location>
        <begin position="9"/>
        <end position="136"/>
    </location>
</feature>
<dbReference type="InParanoid" id="D4H6L6"/>
<organism evidence="6 7">
    <name type="scientific">Denitrovibrio acetiphilus (strain DSM 12809 / NBRC 114555 / N2460)</name>
    <dbReference type="NCBI Taxonomy" id="522772"/>
    <lineage>
        <taxon>Bacteria</taxon>
        <taxon>Pseudomonadati</taxon>
        <taxon>Deferribacterota</taxon>
        <taxon>Deferribacteres</taxon>
        <taxon>Deferribacterales</taxon>
        <taxon>Geovibrionaceae</taxon>
        <taxon>Denitrovibrio</taxon>
    </lineage>
</organism>
<protein>
    <submittedName>
        <fullName evidence="6">NUDIX hydrolase</fullName>
    </submittedName>
</protein>
<name>D4H6L6_DENA2</name>
<keyword evidence="4" id="KW-0460">Magnesium</keyword>
<dbReference type="PROSITE" id="PS51462">
    <property type="entry name" value="NUDIX"/>
    <property type="match status" value="1"/>
</dbReference>
<evidence type="ECO:0000256" key="2">
    <source>
        <dbReference type="ARBA" id="ARBA00022723"/>
    </source>
</evidence>
<dbReference type="OrthoDB" id="9816289at2"/>
<dbReference type="InterPro" id="IPR015797">
    <property type="entry name" value="NUDIX_hydrolase-like_dom_sf"/>
</dbReference>
<dbReference type="PaxDb" id="522772-Dacet_2940"/>
<keyword evidence="7" id="KW-1185">Reference proteome</keyword>
<dbReference type="Pfam" id="PF00293">
    <property type="entry name" value="NUDIX"/>
    <property type="match status" value="1"/>
</dbReference>
<dbReference type="GO" id="GO:0005737">
    <property type="term" value="C:cytoplasm"/>
    <property type="evidence" value="ECO:0007669"/>
    <property type="project" value="TreeGrafter"/>
</dbReference>